<dbReference type="Proteomes" id="UP000824025">
    <property type="component" value="Unassembled WGS sequence"/>
</dbReference>
<dbReference type="GO" id="GO:0004650">
    <property type="term" value="F:polygalacturonase activity"/>
    <property type="evidence" value="ECO:0007669"/>
    <property type="project" value="InterPro"/>
</dbReference>
<proteinExistence type="inferred from homology"/>
<sequence length="526" mass="57497">MNSNHSAKRGKGGLALHPSVYEGIRALHGAEIGVYEQEVCTNMPVKDGIILSPYYIIRIGGEELPVYASRGANGIHSFAYVDVEGGEDGSLHLSVEITATENSTALRQENAFAVVLPLSSGVKAETACGKASAEINSFGSYSFAFNGEHIEPLTLVVKRYEPFSAPAGYEIKNVEPGVLALADTDFRQQNTVYYFGKGRYETDVIRLPANSVLYLERGAYIAVRPSPDDKPENALYACGENIRIEGRGIIDFSACCGGETVPEHANNKFGVAFSGVKGASVRGLSVINAQSWSVCFYDCENVYVSDVFIMGYRVFSDGVMLSDCRNGLVENCFVRTGDDAFETKSTTRSGYTDNILFRNNAAWTDKAVAYGCIFESNQDTKNVRFENNSVGFALGTWSKHLGCNVIQMGDNPAATMHDIVFEGTEIYTSRNQAICNIYIGGSGGRGEGWGNVRDILFRNITAENNRGLVFYVQTYENERSTVRDIRFENVVSNGALFTKKSLQDGALYALSTQVFDADKELHINEG</sequence>
<reference evidence="5" key="1">
    <citation type="journal article" date="2021" name="PeerJ">
        <title>Extensive microbial diversity within the chicken gut microbiome revealed by metagenomics and culture.</title>
        <authorList>
            <person name="Gilroy R."/>
            <person name="Ravi A."/>
            <person name="Getino M."/>
            <person name="Pursley I."/>
            <person name="Horton D.L."/>
            <person name="Alikhan N.F."/>
            <person name="Baker D."/>
            <person name="Gharbi K."/>
            <person name="Hall N."/>
            <person name="Watson M."/>
            <person name="Adriaenssens E.M."/>
            <person name="Foster-Nyarko E."/>
            <person name="Jarju S."/>
            <person name="Secka A."/>
            <person name="Antonio M."/>
            <person name="Oren A."/>
            <person name="Chaudhuri R.R."/>
            <person name="La Ragione R."/>
            <person name="Hildebrand F."/>
            <person name="Pallen M.J."/>
        </authorList>
    </citation>
    <scope>NUCLEOTIDE SEQUENCE</scope>
    <source>
        <strain evidence="5">CHK192-19661</strain>
    </source>
</reference>
<dbReference type="InterPro" id="IPR051801">
    <property type="entry name" value="GH28_Enzymes"/>
</dbReference>
<keyword evidence="2 4" id="KW-0378">Hydrolase</keyword>
<organism evidence="5 6">
    <name type="scientific">Candidatus Borkfalkia avicola</name>
    <dbReference type="NCBI Taxonomy" id="2838503"/>
    <lineage>
        <taxon>Bacteria</taxon>
        <taxon>Bacillati</taxon>
        <taxon>Bacillota</taxon>
        <taxon>Clostridia</taxon>
        <taxon>Christensenellales</taxon>
        <taxon>Christensenellaceae</taxon>
        <taxon>Candidatus Borkfalkia</taxon>
    </lineage>
</organism>
<dbReference type="InterPro" id="IPR000743">
    <property type="entry name" value="Glyco_hydro_28"/>
</dbReference>
<evidence type="ECO:0000256" key="1">
    <source>
        <dbReference type="ARBA" id="ARBA00008834"/>
    </source>
</evidence>
<comment type="caution">
    <text evidence="5">The sequence shown here is derived from an EMBL/GenBank/DDBJ whole genome shotgun (WGS) entry which is preliminary data.</text>
</comment>
<dbReference type="Gene3D" id="2.160.20.10">
    <property type="entry name" value="Single-stranded right-handed beta-helix, Pectin lyase-like"/>
    <property type="match status" value="1"/>
</dbReference>
<dbReference type="InterPro" id="IPR011050">
    <property type="entry name" value="Pectin_lyase_fold/virulence"/>
</dbReference>
<evidence type="ECO:0000256" key="2">
    <source>
        <dbReference type="ARBA" id="ARBA00022801"/>
    </source>
</evidence>
<dbReference type="PANTHER" id="PTHR31339:SF9">
    <property type="entry name" value="PLASMIN AND FIBRONECTIN-BINDING PROTEIN A"/>
    <property type="match status" value="1"/>
</dbReference>
<reference evidence="5" key="2">
    <citation type="submission" date="2021-04" db="EMBL/GenBank/DDBJ databases">
        <authorList>
            <person name="Gilroy R."/>
        </authorList>
    </citation>
    <scope>NUCLEOTIDE SEQUENCE</scope>
    <source>
        <strain evidence="5">CHK192-19661</strain>
    </source>
</reference>
<gene>
    <name evidence="5" type="ORF">H9726_04485</name>
</gene>
<accession>A0A9D2IHR5</accession>
<name>A0A9D2IHR5_9FIRM</name>
<dbReference type="AlphaFoldDB" id="A0A9D2IHR5"/>
<evidence type="ECO:0000256" key="4">
    <source>
        <dbReference type="RuleBase" id="RU361169"/>
    </source>
</evidence>
<protein>
    <submittedName>
        <fullName evidence="5">Uncharacterized protein</fullName>
    </submittedName>
</protein>
<dbReference type="SUPFAM" id="SSF51126">
    <property type="entry name" value="Pectin lyase-like"/>
    <property type="match status" value="1"/>
</dbReference>
<evidence type="ECO:0000313" key="6">
    <source>
        <dbReference type="Proteomes" id="UP000824025"/>
    </source>
</evidence>
<dbReference type="Pfam" id="PF00295">
    <property type="entry name" value="Glyco_hydro_28"/>
    <property type="match status" value="1"/>
</dbReference>
<dbReference type="PANTHER" id="PTHR31339">
    <property type="entry name" value="PECTIN LYASE-RELATED"/>
    <property type="match status" value="1"/>
</dbReference>
<dbReference type="InterPro" id="IPR012334">
    <property type="entry name" value="Pectin_lyas_fold"/>
</dbReference>
<comment type="similarity">
    <text evidence="1 4">Belongs to the glycosyl hydrolase 28 family.</text>
</comment>
<dbReference type="GO" id="GO:0005975">
    <property type="term" value="P:carbohydrate metabolic process"/>
    <property type="evidence" value="ECO:0007669"/>
    <property type="project" value="InterPro"/>
</dbReference>
<keyword evidence="3 4" id="KW-0326">Glycosidase</keyword>
<dbReference type="EMBL" id="DXCF01000022">
    <property type="protein sequence ID" value="HIZ09729.1"/>
    <property type="molecule type" value="Genomic_DNA"/>
</dbReference>
<evidence type="ECO:0000313" key="5">
    <source>
        <dbReference type="EMBL" id="HIZ09729.1"/>
    </source>
</evidence>
<evidence type="ECO:0000256" key="3">
    <source>
        <dbReference type="ARBA" id="ARBA00023295"/>
    </source>
</evidence>